<organism evidence="3 4">
    <name type="scientific">Metabacillus endolithicus</name>
    <dbReference type="NCBI Taxonomy" id="1535204"/>
    <lineage>
        <taxon>Bacteria</taxon>
        <taxon>Bacillati</taxon>
        <taxon>Bacillota</taxon>
        <taxon>Bacilli</taxon>
        <taxon>Bacillales</taxon>
        <taxon>Bacillaceae</taxon>
        <taxon>Metabacillus</taxon>
    </lineage>
</organism>
<dbReference type="Proteomes" id="UP001597318">
    <property type="component" value="Unassembled WGS sequence"/>
</dbReference>
<dbReference type="InterPro" id="IPR000326">
    <property type="entry name" value="PAP2/HPO"/>
</dbReference>
<dbReference type="SUPFAM" id="SSF48317">
    <property type="entry name" value="Acid phosphatase/Vanadium-dependent haloperoxidase"/>
    <property type="match status" value="1"/>
</dbReference>
<dbReference type="InterPro" id="IPR036938">
    <property type="entry name" value="PAP2/HPO_sf"/>
</dbReference>
<dbReference type="CDD" id="cd03392">
    <property type="entry name" value="PAP2_like_2"/>
    <property type="match status" value="1"/>
</dbReference>
<proteinExistence type="predicted"/>
<feature type="transmembrane region" description="Helical" evidence="1">
    <location>
        <begin position="151"/>
        <end position="169"/>
    </location>
</feature>
<keyword evidence="1" id="KW-1133">Transmembrane helix</keyword>
<dbReference type="PANTHER" id="PTHR14969:SF13">
    <property type="entry name" value="AT30094P"/>
    <property type="match status" value="1"/>
</dbReference>
<feature type="transmembrane region" description="Helical" evidence="1">
    <location>
        <begin position="119"/>
        <end position="139"/>
    </location>
</feature>
<feature type="transmembrane region" description="Helical" evidence="1">
    <location>
        <begin position="79"/>
        <end position="99"/>
    </location>
</feature>
<evidence type="ECO:0000313" key="3">
    <source>
        <dbReference type="EMBL" id="MFD2216255.1"/>
    </source>
</evidence>
<dbReference type="EMBL" id="JBHUIK010000006">
    <property type="protein sequence ID" value="MFD2216255.1"/>
    <property type="molecule type" value="Genomic_DNA"/>
</dbReference>
<feature type="transmembrane region" description="Helical" evidence="1">
    <location>
        <begin position="181"/>
        <end position="199"/>
    </location>
</feature>
<feature type="transmembrane region" description="Helical" evidence="1">
    <location>
        <begin position="7"/>
        <end position="25"/>
    </location>
</feature>
<accession>A0ABW5C5Q0</accession>
<sequence length="214" mass="23573">MKTKNIVILLMILFIGFITLVMLNATNKFETTIGETLYSFHDHGIATIFEAIGMLGSTTGIIVTLFIFMIVFAVVEKGLITSSLLFVAVLFGNIINKALKAVIGRERPTFPQHIEDGYSFPSGHVMVGLLLFGTISYKLLKKTNDQKMKQIILVCTSLIVLVIGLSRLLEGEHFLTDVIGGMIAGSLLLIGIIQLDFYLHKIVINRKSKGDISI</sequence>
<evidence type="ECO:0000313" key="4">
    <source>
        <dbReference type="Proteomes" id="UP001597318"/>
    </source>
</evidence>
<feature type="transmembrane region" description="Helical" evidence="1">
    <location>
        <begin position="45"/>
        <end position="72"/>
    </location>
</feature>
<dbReference type="RefSeq" id="WP_247339875.1">
    <property type="nucleotide sequence ID" value="NZ_CP095550.1"/>
</dbReference>
<reference evidence="4" key="1">
    <citation type="journal article" date="2019" name="Int. J. Syst. Evol. Microbiol.">
        <title>The Global Catalogue of Microorganisms (GCM) 10K type strain sequencing project: providing services to taxonomists for standard genome sequencing and annotation.</title>
        <authorList>
            <consortium name="The Broad Institute Genomics Platform"/>
            <consortium name="The Broad Institute Genome Sequencing Center for Infectious Disease"/>
            <person name="Wu L."/>
            <person name="Ma J."/>
        </authorList>
    </citation>
    <scope>NUCLEOTIDE SEQUENCE [LARGE SCALE GENOMIC DNA]</scope>
    <source>
        <strain evidence="4">CGMCC 1.15474</strain>
    </source>
</reference>
<dbReference type="Pfam" id="PF01569">
    <property type="entry name" value="PAP2"/>
    <property type="match status" value="1"/>
</dbReference>
<evidence type="ECO:0000256" key="1">
    <source>
        <dbReference type="SAM" id="Phobius"/>
    </source>
</evidence>
<comment type="caution">
    <text evidence="3">The sequence shown here is derived from an EMBL/GenBank/DDBJ whole genome shotgun (WGS) entry which is preliminary data.</text>
</comment>
<keyword evidence="1" id="KW-0812">Transmembrane</keyword>
<evidence type="ECO:0000259" key="2">
    <source>
        <dbReference type="SMART" id="SM00014"/>
    </source>
</evidence>
<feature type="domain" description="Phosphatidic acid phosphatase type 2/haloperoxidase" evidence="2">
    <location>
        <begin position="81"/>
        <end position="193"/>
    </location>
</feature>
<dbReference type="PANTHER" id="PTHR14969">
    <property type="entry name" value="SPHINGOSINE-1-PHOSPHATE PHOSPHOHYDROLASE"/>
    <property type="match status" value="1"/>
</dbReference>
<dbReference type="Gene3D" id="1.20.144.10">
    <property type="entry name" value="Phosphatidic acid phosphatase type 2/haloperoxidase"/>
    <property type="match status" value="2"/>
</dbReference>
<keyword evidence="4" id="KW-1185">Reference proteome</keyword>
<gene>
    <name evidence="3" type="ORF">ACFSKK_21505</name>
</gene>
<protein>
    <submittedName>
        <fullName evidence="3">Phosphatase PAP2 family protein</fullName>
    </submittedName>
</protein>
<keyword evidence="1" id="KW-0472">Membrane</keyword>
<dbReference type="SMART" id="SM00014">
    <property type="entry name" value="acidPPc"/>
    <property type="match status" value="1"/>
</dbReference>
<name>A0ABW5C5Q0_9BACI</name>